<dbReference type="PANTHER" id="PTHR33337">
    <property type="entry name" value="GFA DOMAIN-CONTAINING PROTEIN"/>
    <property type="match status" value="1"/>
</dbReference>
<dbReference type="EMBL" id="JAOVZB010000002">
    <property type="protein sequence ID" value="MCV2402254.1"/>
    <property type="molecule type" value="Genomic_DNA"/>
</dbReference>
<dbReference type="PANTHER" id="PTHR33337:SF40">
    <property type="entry name" value="CENP-V_GFA DOMAIN-CONTAINING PROTEIN-RELATED"/>
    <property type="match status" value="1"/>
</dbReference>
<evidence type="ECO:0000313" key="7">
    <source>
        <dbReference type="Proteomes" id="UP001209713"/>
    </source>
</evidence>
<keyword evidence="2" id="KW-0479">Metal-binding</keyword>
<sequence>MNTGSCHCKKVVFEVQEPLSAVNLCYCHSCRHLSGAAYSVVARIPKNAFRMLKGKESLHIYESSTGKFRHYCRDCCSPIFVTVKSQPEFVRIRLGVLDFNPVVNIVGHIWVSEKPNWHTINDQLPQYAEWPDTI</sequence>
<evidence type="ECO:0000313" key="6">
    <source>
        <dbReference type="EMBL" id="MCV2402254.1"/>
    </source>
</evidence>
<proteinExistence type="inferred from homology"/>
<dbReference type="InterPro" id="IPR011057">
    <property type="entry name" value="Mss4-like_sf"/>
</dbReference>
<accession>A0ABT2YRH7</accession>
<comment type="similarity">
    <text evidence="1">Belongs to the Gfa family.</text>
</comment>
<protein>
    <submittedName>
        <fullName evidence="6">GFA family protein</fullName>
    </submittedName>
</protein>
<dbReference type="SUPFAM" id="SSF51316">
    <property type="entry name" value="Mss4-like"/>
    <property type="match status" value="1"/>
</dbReference>
<keyword evidence="7" id="KW-1185">Reference proteome</keyword>
<comment type="caution">
    <text evidence="6">The sequence shown here is derived from an EMBL/GenBank/DDBJ whole genome shotgun (WGS) entry which is preliminary data.</text>
</comment>
<dbReference type="RefSeq" id="WP_263529635.1">
    <property type="nucleotide sequence ID" value="NZ_JAOVZB010000002.1"/>
</dbReference>
<keyword evidence="4" id="KW-0456">Lyase</keyword>
<evidence type="ECO:0000256" key="1">
    <source>
        <dbReference type="ARBA" id="ARBA00005495"/>
    </source>
</evidence>
<evidence type="ECO:0000256" key="2">
    <source>
        <dbReference type="ARBA" id="ARBA00022723"/>
    </source>
</evidence>
<reference evidence="6 7" key="1">
    <citation type="submission" date="2022-10" db="EMBL/GenBank/DDBJ databases">
        <title>Marinomonas transparenta sp. nov. and Marinomonas sargassi sp. nov., isolated from marine alga (Sargassum natans (L.) Gaillon).</title>
        <authorList>
            <person name="Wang Y."/>
        </authorList>
    </citation>
    <scope>NUCLEOTIDE SEQUENCE [LARGE SCALE GENOMIC DNA]</scope>
    <source>
        <strain evidence="6 7">C2222</strain>
    </source>
</reference>
<organism evidence="6 7">
    <name type="scientific">Marinomonas sargassi</name>
    <dbReference type="NCBI Taxonomy" id="2984494"/>
    <lineage>
        <taxon>Bacteria</taxon>
        <taxon>Pseudomonadati</taxon>
        <taxon>Pseudomonadota</taxon>
        <taxon>Gammaproteobacteria</taxon>
        <taxon>Oceanospirillales</taxon>
        <taxon>Oceanospirillaceae</taxon>
        <taxon>Marinomonas</taxon>
    </lineage>
</organism>
<evidence type="ECO:0000259" key="5">
    <source>
        <dbReference type="PROSITE" id="PS51891"/>
    </source>
</evidence>
<dbReference type="InterPro" id="IPR006913">
    <property type="entry name" value="CENP-V/GFA"/>
</dbReference>
<dbReference type="Pfam" id="PF04828">
    <property type="entry name" value="GFA"/>
    <property type="match status" value="1"/>
</dbReference>
<gene>
    <name evidence="6" type="ORF">OFY17_05060</name>
</gene>
<dbReference type="PROSITE" id="PS51891">
    <property type="entry name" value="CENP_V_GFA"/>
    <property type="match status" value="1"/>
</dbReference>
<evidence type="ECO:0000256" key="3">
    <source>
        <dbReference type="ARBA" id="ARBA00022833"/>
    </source>
</evidence>
<name>A0ABT2YRH7_9GAMM</name>
<feature type="domain" description="CENP-V/GFA" evidence="5">
    <location>
        <begin position="2"/>
        <end position="118"/>
    </location>
</feature>
<dbReference type="Proteomes" id="UP001209713">
    <property type="component" value="Unassembled WGS sequence"/>
</dbReference>
<evidence type="ECO:0000256" key="4">
    <source>
        <dbReference type="ARBA" id="ARBA00023239"/>
    </source>
</evidence>
<dbReference type="Gene3D" id="3.90.1590.10">
    <property type="entry name" value="glutathione-dependent formaldehyde- activating enzyme (gfa)"/>
    <property type="match status" value="1"/>
</dbReference>
<keyword evidence="3" id="KW-0862">Zinc</keyword>